<evidence type="ECO:0000256" key="14">
    <source>
        <dbReference type="ARBA" id="ARBA00036741"/>
    </source>
</evidence>
<keyword evidence="5 17" id="KW-0812">Transmembrane</keyword>
<evidence type="ECO:0000256" key="15">
    <source>
        <dbReference type="ARBA" id="ARBA00058849"/>
    </source>
</evidence>
<keyword evidence="19" id="KW-1185">Reference proteome</keyword>
<dbReference type="GO" id="GO:0005886">
    <property type="term" value="C:plasma membrane"/>
    <property type="evidence" value="ECO:0007669"/>
    <property type="project" value="UniProtKB-SubCell"/>
</dbReference>
<evidence type="ECO:0000256" key="12">
    <source>
        <dbReference type="ARBA" id="ARBA00036185"/>
    </source>
</evidence>
<comment type="similarity">
    <text evidence="2">Belongs to the major facilitator superfamily.</text>
</comment>
<dbReference type="FunFam" id="1.20.1250.20:FF:000185">
    <property type="entry name" value="sodium-dependent lysophosphatidylcholine symporter 1 isoform X1"/>
    <property type="match status" value="1"/>
</dbReference>
<protein>
    <submittedName>
        <fullName evidence="18">Major facilitator superfamily domain-containing protein 2B-like</fullName>
    </submittedName>
</protein>
<feature type="transmembrane region" description="Helical" evidence="17">
    <location>
        <begin position="336"/>
        <end position="358"/>
    </location>
</feature>
<comment type="catalytic activity">
    <reaction evidence="14">
        <text>a 1-acyl-sn-glycero-3-phosphoethanolamine(in) + Na(+)(in) = a 1-acyl-sn-glycero-3-phosphoethanolamine(out) + Na(+)(out)</text>
        <dbReference type="Rhea" id="RHEA:43868"/>
        <dbReference type="ChEBI" id="CHEBI:29101"/>
        <dbReference type="ChEBI" id="CHEBI:64381"/>
    </reaction>
</comment>
<evidence type="ECO:0000256" key="7">
    <source>
        <dbReference type="ARBA" id="ARBA00022989"/>
    </source>
</evidence>
<evidence type="ECO:0000256" key="13">
    <source>
        <dbReference type="ARBA" id="ARBA00036686"/>
    </source>
</evidence>
<accession>A0AAD8LNV1</accession>
<dbReference type="PANTHER" id="PTHR11328">
    <property type="entry name" value="MAJOR FACILITATOR SUPERFAMILY DOMAIN-CONTAINING PROTEIN"/>
    <property type="match status" value="1"/>
</dbReference>
<evidence type="ECO:0000256" key="3">
    <source>
        <dbReference type="ARBA" id="ARBA00022448"/>
    </source>
</evidence>
<comment type="catalytic activity">
    <reaction evidence="13">
        <text>a 1-acyl-sn-glycero-3-phosphocholine(in) + Na(+)(in) = a 1-acyl-sn-glycero-3-phosphocholine(out) + Na(+)(out)</text>
        <dbReference type="Rhea" id="RHEA:44376"/>
        <dbReference type="ChEBI" id="CHEBI:29101"/>
        <dbReference type="ChEBI" id="CHEBI:58168"/>
    </reaction>
</comment>
<evidence type="ECO:0000256" key="10">
    <source>
        <dbReference type="ARBA" id="ARBA00035893"/>
    </source>
</evidence>
<comment type="caution">
    <text evidence="18">The sequence shown here is derived from an EMBL/GenBank/DDBJ whole genome shotgun (WGS) entry which is preliminary data.</text>
</comment>
<evidence type="ECO:0000256" key="5">
    <source>
        <dbReference type="ARBA" id="ARBA00022692"/>
    </source>
</evidence>
<feature type="transmembrane region" description="Helical" evidence="17">
    <location>
        <begin position="110"/>
        <end position="128"/>
    </location>
</feature>
<dbReference type="GO" id="GO:0046624">
    <property type="term" value="F:sphingolipid transporter activity"/>
    <property type="evidence" value="ECO:0007669"/>
    <property type="project" value="TreeGrafter"/>
</dbReference>
<keyword evidence="3" id="KW-0813">Transport</keyword>
<dbReference type="GO" id="GO:0015293">
    <property type="term" value="F:symporter activity"/>
    <property type="evidence" value="ECO:0007669"/>
    <property type="project" value="UniProtKB-KW"/>
</dbReference>
<evidence type="ECO:0000256" key="16">
    <source>
        <dbReference type="SAM" id="MobiDB-lite"/>
    </source>
</evidence>
<evidence type="ECO:0000256" key="11">
    <source>
        <dbReference type="ARBA" id="ARBA00035930"/>
    </source>
</evidence>
<feature type="transmembrane region" description="Helical" evidence="17">
    <location>
        <begin position="248"/>
        <end position="271"/>
    </location>
</feature>
<evidence type="ECO:0000256" key="9">
    <source>
        <dbReference type="ARBA" id="ARBA00023136"/>
    </source>
</evidence>
<dbReference type="FunFam" id="1.20.1250.20:FF:000183">
    <property type="entry name" value="sodium-dependent lysophosphatidylcholine symporter 1 isoform X2"/>
    <property type="match status" value="1"/>
</dbReference>
<keyword evidence="9 17" id="KW-0472">Membrane</keyword>
<dbReference type="GO" id="GO:0051977">
    <property type="term" value="P:lysophospholipid transport"/>
    <property type="evidence" value="ECO:0007669"/>
    <property type="project" value="UniProtKB-ARBA"/>
</dbReference>
<dbReference type="SUPFAM" id="SSF103473">
    <property type="entry name" value="MFS general substrate transporter"/>
    <property type="match status" value="1"/>
</dbReference>
<feature type="transmembrane region" description="Helical" evidence="17">
    <location>
        <begin position="431"/>
        <end position="454"/>
    </location>
</feature>
<comment type="catalytic activity">
    <reaction evidence="11">
        <text>1-(9Z-octadecenoyl)-sn-glycero-3-phosphocholine(in) + Na(+)(in) = 1-(9Z-octadecenoyl)-sn-glycero-3-phosphocholine(out) + Na(+)(out)</text>
        <dbReference type="Rhea" id="RHEA:43856"/>
        <dbReference type="ChEBI" id="CHEBI:28610"/>
        <dbReference type="ChEBI" id="CHEBI:29101"/>
    </reaction>
</comment>
<comment type="catalytic activity">
    <reaction evidence="10">
        <text>1-hexadecanoyl-sn-glycero-3-phosphocholine(in) + Na(+)(in) = 1-hexadecanoyl-sn-glycero-3-phosphocholine(out) + Na(+)(out)</text>
        <dbReference type="Rhea" id="RHEA:43864"/>
        <dbReference type="ChEBI" id="CHEBI:29101"/>
        <dbReference type="ChEBI" id="CHEBI:72998"/>
    </reaction>
</comment>
<dbReference type="Proteomes" id="UP001230051">
    <property type="component" value="Unassembled WGS sequence"/>
</dbReference>
<feature type="transmembrane region" description="Helical" evidence="17">
    <location>
        <begin position="306"/>
        <end position="330"/>
    </location>
</feature>
<dbReference type="InterPro" id="IPR039672">
    <property type="entry name" value="MFS_2"/>
</dbReference>
<keyword evidence="7 17" id="KW-1133">Transmembrane helix</keyword>
<comment type="function">
    <text evidence="15">Sodium-dependent lysophosphatidylcholine (LPC) symporter, which plays an essential role for blood-brain barrier formation and function. Specifically expressed in endothelium of the blood-brain barrier of micro-vessels and transports LPC into the brain. Transport of LPC is essential because it constitutes the major mechanism by which docosahexaenoic acid (DHA), an omega-3 fatty acid that is essential for normal brain growth and cognitive function, enters the brain. Transports LPC carrying long-chain fatty acids such LPC oleate and LPC palmitate with a minimum acyl chain length of 14 carbons. Does not transport docosahexaenoic acid in unesterified fatty acid.</text>
</comment>
<dbReference type="GO" id="GO:0008643">
    <property type="term" value="P:carbohydrate transport"/>
    <property type="evidence" value="ECO:0007669"/>
    <property type="project" value="InterPro"/>
</dbReference>
<feature type="transmembrane region" description="Helical" evidence="17">
    <location>
        <begin position="474"/>
        <end position="500"/>
    </location>
</feature>
<evidence type="ECO:0000256" key="2">
    <source>
        <dbReference type="ARBA" id="ARBA00008335"/>
    </source>
</evidence>
<name>A0AAD8LNV1_ACIOX</name>
<gene>
    <name evidence="18" type="primary">mfsd2b</name>
    <name evidence="18" type="ORF">AOXY_G7162</name>
</gene>
<evidence type="ECO:0000256" key="17">
    <source>
        <dbReference type="SAM" id="Phobius"/>
    </source>
</evidence>
<sequence length="533" mass="59042">MAKGKGATECSSDKLIKPPDLQLSKDTHQIHQDSRLSVCNKLCFAIGGAPNQVTGSATGFFLQIYLLDVAQISPFQASLVLFIGKAWGAVTDPVVGFFISKSKWTKIGRLMPWMVGCTPFVVVSYFYLWYVPPFHSGKFMWYLGFYCLYQTMITCFHVPYSALTMFLSTDQKERDSATAYRMTMEVFGTLIGAAIQGQIVASAHASEHCRLYNVSTEAPGNGSEDSHNVHSTINPALTQEFLSHAKEVYMIAAGVIGVVFVLCTVVLFLGVKEKDDPYALKTDKPIQFLKGFKLVMQHRPYIKLTAAFLFISVAIQLVQSNFVLFCTYAVDLRDHFQNIVLTLLMSAAISIPLWQWFLQRFGKKTAAYCGISWIIPFTVMLVCFPNLIVAYVVAVSSGLSVAASLLLPWSMLPDVVDDFRLINPHSKGHEAIFYSFYVFFTKFATGISLGVSTLCLEFAGYDTGACKQPPGVAYVLKLLIGAVPVVFIVTGLIVLLLYPITEEVRIKNKQSLRGLRKHGDNSGSRANEERSIA</sequence>
<evidence type="ECO:0000313" key="19">
    <source>
        <dbReference type="Proteomes" id="UP001230051"/>
    </source>
</evidence>
<dbReference type="InterPro" id="IPR036259">
    <property type="entry name" value="MFS_trans_sf"/>
</dbReference>
<organism evidence="18 19">
    <name type="scientific">Acipenser oxyrinchus oxyrinchus</name>
    <dbReference type="NCBI Taxonomy" id="40147"/>
    <lineage>
        <taxon>Eukaryota</taxon>
        <taxon>Metazoa</taxon>
        <taxon>Chordata</taxon>
        <taxon>Craniata</taxon>
        <taxon>Vertebrata</taxon>
        <taxon>Euteleostomi</taxon>
        <taxon>Actinopterygii</taxon>
        <taxon>Chondrostei</taxon>
        <taxon>Acipenseriformes</taxon>
        <taxon>Acipenseridae</taxon>
        <taxon>Acipenser</taxon>
    </lineage>
</organism>
<evidence type="ECO:0000256" key="6">
    <source>
        <dbReference type="ARBA" id="ARBA00022847"/>
    </source>
</evidence>
<evidence type="ECO:0000256" key="8">
    <source>
        <dbReference type="ARBA" id="ARBA00023055"/>
    </source>
</evidence>
<reference evidence="18" key="1">
    <citation type="submission" date="2022-02" db="EMBL/GenBank/DDBJ databases">
        <title>Atlantic sturgeon de novo genome assembly.</title>
        <authorList>
            <person name="Stock M."/>
            <person name="Klopp C."/>
            <person name="Guiguen Y."/>
            <person name="Cabau C."/>
            <person name="Parinello H."/>
            <person name="Santidrian Yebra-Pimentel E."/>
            <person name="Kuhl H."/>
            <person name="Dirks R.P."/>
            <person name="Guessner J."/>
            <person name="Wuertz S."/>
            <person name="Du K."/>
            <person name="Schartl M."/>
        </authorList>
    </citation>
    <scope>NUCLEOTIDE SEQUENCE</scope>
    <source>
        <strain evidence="18">STURGEONOMICS-FGT-2020</strain>
        <tissue evidence="18">Whole blood</tissue>
    </source>
</reference>
<dbReference type="AlphaFoldDB" id="A0AAD8LNV1"/>
<dbReference type="Gene3D" id="1.20.1250.20">
    <property type="entry name" value="MFS general substrate transporter like domains"/>
    <property type="match status" value="2"/>
</dbReference>
<keyword evidence="4" id="KW-1003">Cell membrane</keyword>
<feature type="transmembrane region" description="Helical" evidence="17">
    <location>
        <begin position="140"/>
        <end position="163"/>
    </location>
</feature>
<evidence type="ECO:0000313" key="18">
    <source>
        <dbReference type="EMBL" id="KAK1170339.1"/>
    </source>
</evidence>
<dbReference type="CDD" id="cd17452">
    <property type="entry name" value="MFS_MFSD2B"/>
    <property type="match status" value="1"/>
</dbReference>
<evidence type="ECO:0000256" key="1">
    <source>
        <dbReference type="ARBA" id="ARBA00004651"/>
    </source>
</evidence>
<comment type="subcellular location">
    <subcellularLocation>
        <location evidence="1">Cell membrane</location>
        <topology evidence="1">Multi-pass membrane protein</topology>
    </subcellularLocation>
</comment>
<dbReference type="PANTHER" id="PTHR11328:SF30">
    <property type="entry name" value="SPHINGOSINE-1-PHOSPHATE TRANSPORTER MFSD2B"/>
    <property type="match status" value="1"/>
</dbReference>
<feature type="region of interest" description="Disordered" evidence="16">
    <location>
        <begin position="514"/>
        <end position="533"/>
    </location>
</feature>
<keyword evidence="8" id="KW-0445">Lipid transport</keyword>
<proteinExistence type="inferred from homology"/>
<dbReference type="Pfam" id="PF13347">
    <property type="entry name" value="MFS_2"/>
    <property type="match status" value="1"/>
</dbReference>
<evidence type="ECO:0000256" key="4">
    <source>
        <dbReference type="ARBA" id="ARBA00022475"/>
    </source>
</evidence>
<dbReference type="EMBL" id="JAGXEW010000006">
    <property type="protein sequence ID" value="KAK1170339.1"/>
    <property type="molecule type" value="Genomic_DNA"/>
</dbReference>
<keyword evidence="6" id="KW-0769">Symport</keyword>
<comment type="catalytic activity">
    <reaction evidence="12">
        <text>1-(4Z,7Z,10Z,13Z,16Z,19Z-docosahexaenoyl)-sn-glycero-3-phosphocholine(in) + Na(+)(in) = 1-(4Z,7Z,10Z,13Z,16Z,19Z-docosahexaenoyl)-sn-glycero-3-phosphocholine(out) + Na(+)(out)</text>
        <dbReference type="Rhea" id="RHEA:43860"/>
        <dbReference type="ChEBI" id="CHEBI:29101"/>
        <dbReference type="ChEBI" id="CHEBI:73873"/>
    </reaction>
</comment>